<evidence type="ECO:0000256" key="1">
    <source>
        <dbReference type="ARBA" id="ARBA00022801"/>
    </source>
</evidence>
<dbReference type="GO" id="GO:0016020">
    <property type="term" value="C:membrane"/>
    <property type="evidence" value="ECO:0007669"/>
    <property type="project" value="TreeGrafter"/>
</dbReference>
<dbReference type="PROSITE" id="PS51635">
    <property type="entry name" value="PNPLA"/>
    <property type="match status" value="1"/>
</dbReference>
<evidence type="ECO:0000313" key="7">
    <source>
        <dbReference type="Proteomes" id="UP000001861"/>
    </source>
</evidence>
<keyword evidence="2 4" id="KW-0442">Lipid degradation</keyword>
<evidence type="ECO:0000256" key="2">
    <source>
        <dbReference type="ARBA" id="ARBA00022963"/>
    </source>
</evidence>
<dbReference type="CDD" id="cd07216">
    <property type="entry name" value="Pat17_PNPLA8_PNPLA9_like3"/>
    <property type="match status" value="1"/>
</dbReference>
<dbReference type="HOGENOM" id="CLU_022435_0_0_1"/>
<keyword evidence="3 4" id="KW-0443">Lipid metabolism</keyword>
<dbReference type="InterPro" id="IPR002641">
    <property type="entry name" value="PNPLA_dom"/>
</dbReference>
<dbReference type="GO" id="GO:0016042">
    <property type="term" value="P:lipid catabolic process"/>
    <property type="evidence" value="ECO:0007669"/>
    <property type="project" value="UniProtKB-UniRule"/>
</dbReference>
<evidence type="ECO:0000256" key="3">
    <source>
        <dbReference type="ARBA" id="ARBA00023098"/>
    </source>
</evidence>
<dbReference type="OMA" id="WTWFELA"/>
<dbReference type="OrthoDB" id="630895at2759"/>
<protein>
    <submittedName>
        <fullName evidence="6">Phospholipase</fullName>
    </submittedName>
</protein>
<dbReference type="InterPro" id="IPR016035">
    <property type="entry name" value="Acyl_Trfase/lysoPLipase"/>
</dbReference>
<organism evidence="6 7">
    <name type="scientific">Coprinopsis cinerea (strain Okayama-7 / 130 / ATCC MYA-4618 / FGSC 9003)</name>
    <name type="common">Inky cap fungus</name>
    <name type="synonym">Hormographiella aspergillata</name>
    <dbReference type="NCBI Taxonomy" id="240176"/>
    <lineage>
        <taxon>Eukaryota</taxon>
        <taxon>Fungi</taxon>
        <taxon>Dikarya</taxon>
        <taxon>Basidiomycota</taxon>
        <taxon>Agaricomycotina</taxon>
        <taxon>Agaricomycetes</taxon>
        <taxon>Agaricomycetidae</taxon>
        <taxon>Agaricales</taxon>
        <taxon>Agaricineae</taxon>
        <taxon>Psathyrellaceae</taxon>
        <taxon>Coprinopsis</taxon>
    </lineage>
</organism>
<feature type="short sequence motif" description="GXGXXG" evidence="4">
    <location>
        <begin position="409"/>
        <end position="414"/>
    </location>
</feature>
<dbReference type="PANTHER" id="PTHR24185:SF1">
    <property type="entry name" value="CALCIUM-INDEPENDENT PHOSPHOLIPASE A2-GAMMA"/>
    <property type="match status" value="1"/>
</dbReference>
<name>A8NQZ1_COPC7</name>
<keyword evidence="7" id="KW-1185">Reference proteome</keyword>
<evidence type="ECO:0000256" key="4">
    <source>
        <dbReference type="PROSITE-ProRule" id="PRU01161"/>
    </source>
</evidence>
<dbReference type="KEGG" id="cci:CC1G_03363"/>
<reference evidence="6 7" key="1">
    <citation type="journal article" date="2010" name="Proc. Natl. Acad. Sci. U.S.A.">
        <title>Insights into evolution of multicellular fungi from the assembled chromosomes of the mushroom Coprinopsis cinerea (Coprinus cinereus).</title>
        <authorList>
            <person name="Stajich J.E."/>
            <person name="Wilke S.K."/>
            <person name="Ahren D."/>
            <person name="Au C.H."/>
            <person name="Birren B.W."/>
            <person name="Borodovsky M."/>
            <person name="Burns C."/>
            <person name="Canback B."/>
            <person name="Casselton L.A."/>
            <person name="Cheng C.K."/>
            <person name="Deng J."/>
            <person name="Dietrich F.S."/>
            <person name="Fargo D.C."/>
            <person name="Farman M.L."/>
            <person name="Gathman A.C."/>
            <person name="Goldberg J."/>
            <person name="Guigo R."/>
            <person name="Hoegger P.J."/>
            <person name="Hooker J.B."/>
            <person name="Huggins A."/>
            <person name="James T.Y."/>
            <person name="Kamada T."/>
            <person name="Kilaru S."/>
            <person name="Kodira C."/>
            <person name="Kues U."/>
            <person name="Kupfer D."/>
            <person name="Kwan H.S."/>
            <person name="Lomsadze A."/>
            <person name="Li W."/>
            <person name="Lilly W.W."/>
            <person name="Ma L.J."/>
            <person name="Mackey A.J."/>
            <person name="Manning G."/>
            <person name="Martin F."/>
            <person name="Muraguchi H."/>
            <person name="Natvig D.O."/>
            <person name="Palmerini H."/>
            <person name="Ramesh M.A."/>
            <person name="Rehmeyer C.J."/>
            <person name="Roe B.A."/>
            <person name="Shenoy N."/>
            <person name="Stanke M."/>
            <person name="Ter-Hovhannisyan V."/>
            <person name="Tunlid A."/>
            <person name="Velagapudi R."/>
            <person name="Vision T.J."/>
            <person name="Zeng Q."/>
            <person name="Zolan M.E."/>
            <person name="Pukkila P.J."/>
        </authorList>
    </citation>
    <scope>NUCLEOTIDE SEQUENCE [LARGE SCALE GENOMIC DNA]</scope>
    <source>
        <strain evidence="7">Okayama-7 / 130 / ATCC MYA-4618 / FGSC 9003</strain>
    </source>
</reference>
<dbReference type="Gene3D" id="3.40.1090.10">
    <property type="entry name" value="Cytosolic phospholipase A2 catalytic domain"/>
    <property type="match status" value="1"/>
</dbReference>
<keyword evidence="1 4" id="KW-0378">Hydrolase</keyword>
<dbReference type="RefSeq" id="XP_001835581.2">
    <property type="nucleotide sequence ID" value="XM_001835529.2"/>
</dbReference>
<feature type="domain" description="PNPLA" evidence="5">
    <location>
        <begin position="405"/>
        <end position="605"/>
    </location>
</feature>
<dbReference type="GO" id="GO:0019369">
    <property type="term" value="P:arachidonate metabolic process"/>
    <property type="evidence" value="ECO:0007669"/>
    <property type="project" value="TreeGrafter"/>
</dbReference>
<feature type="active site" description="Proton acceptor" evidence="4">
    <location>
        <position position="592"/>
    </location>
</feature>
<dbReference type="GO" id="GO:0047499">
    <property type="term" value="F:calcium-independent phospholipase A2 activity"/>
    <property type="evidence" value="ECO:0007669"/>
    <property type="project" value="TreeGrafter"/>
</dbReference>
<dbReference type="VEuPathDB" id="FungiDB:CC1G_03363"/>
<dbReference type="Pfam" id="PF01734">
    <property type="entry name" value="Patatin"/>
    <property type="match status" value="1"/>
</dbReference>
<dbReference type="AlphaFoldDB" id="A8NQZ1"/>
<dbReference type="PANTHER" id="PTHR24185">
    <property type="entry name" value="CALCIUM-INDEPENDENT PHOSPHOLIPASE A2-GAMMA"/>
    <property type="match status" value="1"/>
</dbReference>
<accession>A8NQZ1</accession>
<sequence length="769" mass="85268">MSTVKTLGESNVPKLAQASSAETVSQLWFKTKPISRKFCYRAVQLQLETISSDQGHDESHGNVSWSWFELVVFKDGQSEEPVIKNGQPLVWKSHNNRTDPLDTRAADSLHFGIIFDRRHDLFDLIEIGNVIGIRVCAKHPGWINDAQYGRLRAKYVHYDLFSPMAWHVGEGLEASTNEAVTDGVYTLTPPTECHLISKTDEQTDAIWFTTPILDENTIPKFQDIQLFTTARHQGVLPEGATGIWSWFDIVILDTPESTQPKVKDGRVLVWLSHEVPAGQLGDVEQDGKLFGPDHEIFTHLQPGNVIAVRPSTRFAGWELHAQSARLVVRLSNKGRTGGVPRSQVDWAKVIKRNKDLQAALEQYLTKATSHKDPAAVSVETTLLTQELRADRDDNYGEGERPLRLLSLDGGGVRGISALHILKDIMGKVTGDKNAKPCDYFDMMAGTSTGGLIAIMLGRLRMSIDECIDAYEDLASEIFGAGPISKVVNGATTGARYSGDTLANAVKKVIGKHAEGNNPDAPMLDPEDGCKVFVLACRADDLSNSVATHLRTYTNKEVEKSFNEYKIWEAARATSAAPTYFTRIKLGDHEYIDGGVGFNNPVLLLMGEARLYFGFARPIGCLVTIGTGMNPNVVLPDVSNNPVGNIITTAGTIKSMWELVTTSEHANIMARNLLDSNLYFRFNVGKKLVDQTWIKQVSPTFWERIFGKEEEAQKYTEENWASLDIALDDYKQMAALVKLTLEFMTIPAENDRAKRAADKLPPKKVPKKKA</sequence>
<comment type="caution">
    <text evidence="6">The sequence shown here is derived from an EMBL/GenBank/DDBJ whole genome shotgun (WGS) entry which is preliminary data.</text>
</comment>
<dbReference type="SUPFAM" id="SSF52151">
    <property type="entry name" value="FabD/lysophospholipase-like"/>
    <property type="match status" value="1"/>
</dbReference>
<proteinExistence type="predicted"/>
<dbReference type="Proteomes" id="UP000001861">
    <property type="component" value="Unassembled WGS sequence"/>
</dbReference>
<dbReference type="InParanoid" id="A8NQZ1"/>
<feature type="short sequence motif" description="GXSXG" evidence="4">
    <location>
        <begin position="445"/>
        <end position="449"/>
    </location>
</feature>
<dbReference type="STRING" id="240176.A8NQZ1"/>
<feature type="short sequence motif" description="DGA/G" evidence="4">
    <location>
        <begin position="592"/>
        <end position="594"/>
    </location>
</feature>
<gene>
    <name evidence="6" type="ORF">CC1G_03363</name>
</gene>
<evidence type="ECO:0000313" key="6">
    <source>
        <dbReference type="EMBL" id="EAU86152.2"/>
    </source>
</evidence>
<dbReference type="EMBL" id="AACS02000008">
    <property type="protein sequence ID" value="EAU86152.2"/>
    <property type="molecule type" value="Genomic_DNA"/>
</dbReference>
<evidence type="ECO:0000259" key="5">
    <source>
        <dbReference type="PROSITE" id="PS51635"/>
    </source>
</evidence>
<dbReference type="eggNOG" id="KOG4231">
    <property type="taxonomic scope" value="Eukaryota"/>
</dbReference>
<dbReference type="GeneID" id="6012114"/>
<dbReference type="GO" id="GO:0046486">
    <property type="term" value="P:glycerolipid metabolic process"/>
    <property type="evidence" value="ECO:0007669"/>
    <property type="project" value="UniProtKB-ARBA"/>
</dbReference>
<feature type="active site" description="Nucleophile" evidence="4">
    <location>
        <position position="447"/>
    </location>
</feature>